<sequence>MDTICNTAPTTGAADAAVFAAAYDAWCGGSALRQSRVRYKDFTYGRQWGDKVETPSGHIMTEGEYSRVCGRTPQTNNIIRQLVKTIVGRFRAMLREDVAPRTPSGGMMSQQEMAETRRINALDEIDARMLEEFLISGCAIQKVVYERRLHDSKARVWVDNVSPSRFFVNRFRDPRGWDIELVGMLHDMSLTEAVMRFSHGDATRRSDIVRAFASADVPSGLGGGEQLGGVESPDYHLATEGRCRVIEVWTLESREVVRVYDPVSADGFMTDLSQLDDIKRINRTRARQGRPLLESRRDTTLVWRFRFFAPDGTLLDSGLSPYAHGMHPFVVKFFPMTDGEVHSFVEDVVDQQRHVNRLLTLIDHIMTFSAKGVLLYPITAKPKEYSWERIVSEWSCCNGVVPYVPSGDIKPAQVVSNGADAGAHKLLSLELQLLDRISGVSGALRGETPVGNEGATMYESRVENSMTALLDVIDSFNAFRADRDAKVGMTLPV</sequence>
<reference evidence="1" key="2">
    <citation type="submission" date="2021-09" db="EMBL/GenBank/DDBJ databases">
        <authorList>
            <person name="Gilroy R."/>
        </authorList>
    </citation>
    <scope>NUCLEOTIDE SEQUENCE</scope>
    <source>
        <strain evidence="1">4100</strain>
    </source>
</reference>
<accession>A0A921E7T6</accession>
<organism evidence="1 2">
    <name type="scientific">Candidatus Amulumruptor caecigallinarius</name>
    <dbReference type="NCBI Taxonomy" id="2109911"/>
    <lineage>
        <taxon>Bacteria</taxon>
        <taxon>Pseudomonadati</taxon>
        <taxon>Bacteroidota</taxon>
        <taxon>Bacteroidia</taxon>
        <taxon>Bacteroidales</taxon>
        <taxon>Muribaculaceae</taxon>
        <taxon>Candidatus Amulumruptor</taxon>
    </lineage>
</organism>
<evidence type="ECO:0000313" key="1">
    <source>
        <dbReference type="EMBL" id="HJE38491.1"/>
    </source>
</evidence>
<reference evidence="1" key="1">
    <citation type="journal article" date="2021" name="PeerJ">
        <title>Extensive microbial diversity within the chicken gut microbiome revealed by metagenomics and culture.</title>
        <authorList>
            <person name="Gilroy R."/>
            <person name="Ravi A."/>
            <person name="Getino M."/>
            <person name="Pursley I."/>
            <person name="Horton D.L."/>
            <person name="Alikhan N.F."/>
            <person name="Baker D."/>
            <person name="Gharbi K."/>
            <person name="Hall N."/>
            <person name="Watson M."/>
            <person name="Adriaenssens E.M."/>
            <person name="Foster-Nyarko E."/>
            <person name="Jarju S."/>
            <person name="Secka A."/>
            <person name="Antonio M."/>
            <person name="Oren A."/>
            <person name="Chaudhuri R.R."/>
            <person name="La Ragione R."/>
            <person name="Hildebrand F."/>
            <person name="Pallen M.J."/>
        </authorList>
    </citation>
    <scope>NUCLEOTIDE SEQUENCE</scope>
    <source>
        <strain evidence="1">4100</strain>
    </source>
</reference>
<comment type="caution">
    <text evidence="1">The sequence shown here is derived from an EMBL/GenBank/DDBJ whole genome shotgun (WGS) entry which is preliminary data.</text>
</comment>
<dbReference type="EMBL" id="DYXT01000015">
    <property type="protein sequence ID" value="HJE38491.1"/>
    <property type="molecule type" value="Genomic_DNA"/>
</dbReference>
<dbReference type="Proteomes" id="UP000711407">
    <property type="component" value="Unassembled WGS sequence"/>
</dbReference>
<dbReference type="InterPro" id="IPR032427">
    <property type="entry name" value="P22_portal"/>
</dbReference>
<dbReference type="Pfam" id="PF16510">
    <property type="entry name" value="P22_portal"/>
    <property type="match status" value="1"/>
</dbReference>
<proteinExistence type="predicted"/>
<protein>
    <submittedName>
        <fullName evidence="1">Uncharacterized protein</fullName>
    </submittedName>
</protein>
<evidence type="ECO:0000313" key="2">
    <source>
        <dbReference type="Proteomes" id="UP000711407"/>
    </source>
</evidence>
<name>A0A921E7T6_9BACT</name>
<gene>
    <name evidence="1" type="ORF">K8V47_01820</name>
</gene>
<dbReference type="AlphaFoldDB" id="A0A921E7T6"/>